<feature type="transmembrane region" description="Helical" evidence="1">
    <location>
        <begin position="82"/>
        <end position="100"/>
    </location>
</feature>
<evidence type="ECO:0000313" key="3">
    <source>
        <dbReference type="EMBL" id="CAE7222672.1"/>
    </source>
</evidence>
<dbReference type="Proteomes" id="UP000604046">
    <property type="component" value="Unassembled WGS sequence"/>
</dbReference>
<reference evidence="3" key="1">
    <citation type="submission" date="2021-02" db="EMBL/GenBank/DDBJ databases">
        <authorList>
            <person name="Dougan E. K."/>
            <person name="Rhodes N."/>
            <person name="Thang M."/>
            <person name="Chan C."/>
        </authorList>
    </citation>
    <scope>NUCLEOTIDE SEQUENCE</scope>
</reference>
<dbReference type="SUPFAM" id="SSF53098">
    <property type="entry name" value="Ribonuclease H-like"/>
    <property type="match status" value="1"/>
</dbReference>
<keyword evidence="1" id="KW-0472">Membrane</keyword>
<feature type="transmembrane region" description="Helical" evidence="1">
    <location>
        <begin position="112"/>
        <end position="133"/>
    </location>
</feature>
<dbReference type="InterPro" id="IPR036397">
    <property type="entry name" value="RNaseH_sf"/>
</dbReference>
<dbReference type="Pfam" id="PF00929">
    <property type="entry name" value="RNase_T"/>
    <property type="match status" value="1"/>
</dbReference>
<dbReference type="AlphaFoldDB" id="A0A812K8S2"/>
<dbReference type="OrthoDB" id="270189at2759"/>
<feature type="transmembrane region" description="Helical" evidence="1">
    <location>
        <begin position="265"/>
        <end position="285"/>
    </location>
</feature>
<organism evidence="3 4">
    <name type="scientific">Symbiodinium natans</name>
    <dbReference type="NCBI Taxonomy" id="878477"/>
    <lineage>
        <taxon>Eukaryota</taxon>
        <taxon>Sar</taxon>
        <taxon>Alveolata</taxon>
        <taxon>Dinophyceae</taxon>
        <taxon>Suessiales</taxon>
        <taxon>Symbiodiniaceae</taxon>
        <taxon>Symbiodinium</taxon>
    </lineage>
</organism>
<keyword evidence="1" id="KW-0812">Transmembrane</keyword>
<feature type="transmembrane region" description="Helical" evidence="1">
    <location>
        <begin position="59"/>
        <end position="76"/>
    </location>
</feature>
<sequence>MGLARGLGIACALAMGLGAFTATQVVMAKDATIKKYQFYCIQGNVTKLKEAGLHSYEPMLGGFFTCILTQFMLALTEDPAGMLAWGLIATLIFPMFLLMYAEAGRYGATGLVKWPVLVLFLGQFLGISTTFPVMWVPAALMGQGTGVTSKGRIWMTILLVVPSTLVQLYVFFGDSDTRAWTICAGLLTGPGLPLLGILLWPFPSPGSEKPAGAEQSIRLLKGAYRAFMLPAAAGYYFLIYHAYLHYQTPKEMIAALWGPKADGSVMFMTVDSCVLTMALLLYLLMTSPCGHVVLTVLFAPVIGPAAAICAALGQREANRLTELCGEGRALVWVDCEMTGLGGEGGPGPDTLLEVAVIVTDGDLNVVAEGPDLVIHQPDEVLDGMNDWCKRQFGWDSASKSAEPGYSRL</sequence>
<comment type="caution">
    <text evidence="3">The sequence shown here is derived from an EMBL/GenBank/DDBJ whole genome shotgun (WGS) entry which is preliminary data.</text>
</comment>
<evidence type="ECO:0000313" key="4">
    <source>
        <dbReference type="Proteomes" id="UP000604046"/>
    </source>
</evidence>
<feature type="transmembrane region" description="Helical" evidence="1">
    <location>
        <begin position="222"/>
        <end position="244"/>
    </location>
</feature>
<feature type="transmembrane region" description="Helical" evidence="1">
    <location>
        <begin position="6"/>
        <end position="27"/>
    </location>
</feature>
<feature type="transmembrane region" description="Helical" evidence="1">
    <location>
        <begin position="291"/>
        <end position="313"/>
    </location>
</feature>
<gene>
    <name evidence="3" type="primary">REXO2</name>
    <name evidence="3" type="ORF">SNAT2548_LOCUS8307</name>
</gene>
<name>A0A812K8S2_9DINO</name>
<dbReference type="InterPro" id="IPR012337">
    <property type="entry name" value="RNaseH-like_sf"/>
</dbReference>
<accession>A0A812K8S2</accession>
<proteinExistence type="predicted"/>
<feature type="transmembrane region" description="Helical" evidence="1">
    <location>
        <begin position="179"/>
        <end position="202"/>
    </location>
</feature>
<keyword evidence="4" id="KW-1185">Reference proteome</keyword>
<dbReference type="GO" id="GO:0003676">
    <property type="term" value="F:nucleic acid binding"/>
    <property type="evidence" value="ECO:0007669"/>
    <property type="project" value="InterPro"/>
</dbReference>
<dbReference type="InterPro" id="IPR013520">
    <property type="entry name" value="Ribonucl_H"/>
</dbReference>
<protein>
    <submittedName>
        <fullName evidence="3">REXO2 protein</fullName>
    </submittedName>
</protein>
<feature type="domain" description="Exonuclease" evidence="2">
    <location>
        <begin position="331"/>
        <end position="393"/>
    </location>
</feature>
<keyword evidence="1" id="KW-1133">Transmembrane helix</keyword>
<dbReference type="EMBL" id="CAJNDS010000613">
    <property type="protein sequence ID" value="CAE7222672.1"/>
    <property type="molecule type" value="Genomic_DNA"/>
</dbReference>
<evidence type="ECO:0000256" key="1">
    <source>
        <dbReference type="SAM" id="Phobius"/>
    </source>
</evidence>
<feature type="transmembrane region" description="Helical" evidence="1">
    <location>
        <begin position="153"/>
        <end position="172"/>
    </location>
</feature>
<dbReference type="Gene3D" id="3.30.420.10">
    <property type="entry name" value="Ribonuclease H-like superfamily/Ribonuclease H"/>
    <property type="match status" value="1"/>
</dbReference>
<evidence type="ECO:0000259" key="2">
    <source>
        <dbReference type="Pfam" id="PF00929"/>
    </source>
</evidence>